<evidence type="ECO:0000256" key="5">
    <source>
        <dbReference type="ARBA" id="ARBA00023002"/>
    </source>
</evidence>
<comment type="similarity">
    <text evidence="2 9">Belongs to the cytochrome P450 family.</text>
</comment>
<dbReference type="GO" id="GO:0016705">
    <property type="term" value="F:oxidoreductase activity, acting on paired donors, with incorporation or reduction of molecular oxygen"/>
    <property type="evidence" value="ECO:0007669"/>
    <property type="project" value="InterPro"/>
</dbReference>
<dbReference type="Pfam" id="PF00067">
    <property type="entry name" value="p450"/>
    <property type="match status" value="1"/>
</dbReference>
<dbReference type="STRING" id="41067.A0A2I2F9A2"/>
<sequence length="493" mass="55275">MWIIPILAIGLLLLRCIYRLYLHPLSKIPGPKLAAVTRLPEFYHDVIRGGKYLWQVEKMHKKYGPVVRINPNQVHVNDPSFYSEICASGGRKRDKSLTSVGGFGLSEALPSIVDHDHHSRRRKQLNPAFSKKAIVEILPLVQQKVGLVAEHVEAAYHGENDGIVDLDAEFTGLAADTVTQYTFGKDLGFLKDTNFNNVITASMREMTDQFHLNRFFPWLPGFLQRLPSFFICWLRPNLAGINALQDRLHQVSETKVGGVRTVIDILNDPSLPAEARAPEFIRDNVNLILGAASDPTSGTLLIGLYHLVQRPPLWLQLRDELRGVMPSPMSPAPWLELEQLPLLRAVVNEMLRLSPGTIRIARVPVSETLVCHGHVIPPGSIVSSSARLIHMHPDPFPDPESFNPHRWLEASPEQLTNMSQALIPFSRGSRNCIGHYLATAQIYMLLATVIRRFDLELHNTSPKNVEFARDCVIARPEKGDWSVKARVVGIATH</sequence>
<evidence type="ECO:0000256" key="6">
    <source>
        <dbReference type="ARBA" id="ARBA00023004"/>
    </source>
</evidence>
<dbReference type="InterPro" id="IPR002403">
    <property type="entry name" value="Cyt_P450_E_grp-IV"/>
</dbReference>
<keyword evidence="4 8" id="KW-0479">Metal-binding</keyword>
<dbReference type="PROSITE" id="PS00086">
    <property type="entry name" value="CYTOCHROME_P450"/>
    <property type="match status" value="1"/>
</dbReference>
<dbReference type="SUPFAM" id="SSF48264">
    <property type="entry name" value="Cytochrome P450"/>
    <property type="match status" value="1"/>
</dbReference>
<dbReference type="EMBL" id="KZ559144">
    <property type="protein sequence ID" value="PLB37199.1"/>
    <property type="molecule type" value="Genomic_DNA"/>
</dbReference>
<dbReference type="PRINTS" id="PR00465">
    <property type="entry name" value="EP450IV"/>
</dbReference>
<protein>
    <submittedName>
        <fullName evidence="10">Benzoate 4-monooxygenase cytochrome P450</fullName>
    </submittedName>
</protein>
<evidence type="ECO:0000256" key="4">
    <source>
        <dbReference type="ARBA" id="ARBA00022723"/>
    </source>
</evidence>
<proteinExistence type="inferred from homology"/>
<dbReference type="InterPro" id="IPR001128">
    <property type="entry name" value="Cyt_P450"/>
</dbReference>
<keyword evidence="6 8" id="KW-0408">Iron</keyword>
<dbReference type="OrthoDB" id="3945418at2759"/>
<comment type="cofactor">
    <cofactor evidence="1 8">
        <name>heme</name>
        <dbReference type="ChEBI" id="CHEBI:30413"/>
    </cofactor>
</comment>
<dbReference type="Gene3D" id="1.10.630.10">
    <property type="entry name" value="Cytochrome P450"/>
    <property type="match status" value="1"/>
</dbReference>
<dbReference type="InterPro" id="IPR050121">
    <property type="entry name" value="Cytochrome_P450_monoxygenase"/>
</dbReference>
<dbReference type="PRINTS" id="PR00385">
    <property type="entry name" value="P450"/>
</dbReference>
<reference evidence="10 11" key="1">
    <citation type="submission" date="2017-12" db="EMBL/GenBank/DDBJ databases">
        <authorList>
            <consortium name="DOE Joint Genome Institute"/>
            <person name="Haridas S."/>
            <person name="Kjaerbolling I."/>
            <person name="Vesth T.C."/>
            <person name="Frisvad J.C."/>
            <person name="Nybo J.L."/>
            <person name="Theobald S."/>
            <person name="Kuo A."/>
            <person name="Bowyer P."/>
            <person name="Matsuda Y."/>
            <person name="Mondo S."/>
            <person name="Lyhne E.K."/>
            <person name="Kogle M.E."/>
            <person name="Clum A."/>
            <person name="Lipzen A."/>
            <person name="Salamov A."/>
            <person name="Ngan C.Y."/>
            <person name="Daum C."/>
            <person name="Chiniquy J."/>
            <person name="Barry K."/>
            <person name="LaButti K."/>
            <person name="Simmons B.A."/>
            <person name="Magnuson J.K."/>
            <person name="Mortensen U.H."/>
            <person name="Larsen T.O."/>
            <person name="Grigoriev I.V."/>
            <person name="Baker S.E."/>
            <person name="Andersen M.R."/>
            <person name="Nordberg H.P."/>
            <person name="Cantor M.N."/>
            <person name="Hua S.X."/>
        </authorList>
    </citation>
    <scope>NUCLEOTIDE SEQUENCE [LARGE SCALE GENOMIC DNA]</scope>
    <source>
        <strain evidence="10 11">CBS 102.13</strain>
    </source>
</reference>
<dbReference type="RefSeq" id="XP_024671211.1">
    <property type="nucleotide sequence ID" value="XM_024817476.1"/>
</dbReference>
<dbReference type="AlphaFoldDB" id="A0A2I2F9A2"/>
<evidence type="ECO:0000256" key="1">
    <source>
        <dbReference type="ARBA" id="ARBA00001971"/>
    </source>
</evidence>
<keyword evidence="3 8" id="KW-0349">Heme</keyword>
<evidence type="ECO:0000313" key="10">
    <source>
        <dbReference type="EMBL" id="PLB37199.1"/>
    </source>
</evidence>
<dbReference type="Proteomes" id="UP000234585">
    <property type="component" value="Unassembled WGS sequence"/>
</dbReference>
<organism evidence="10 11">
    <name type="scientific">Aspergillus candidus</name>
    <dbReference type="NCBI Taxonomy" id="41067"/>
    <lineage>
        <taxon>Eukaryota</taxon>
        <taxon>Fungi</taxon>
        <taxon>Dikarya</taxon>
        <taxon>Ascomycota</taxon>
        <taxon>Pezizomycotina</taxon>
        <taxon>Eurotiomycetes</taxon>
        <taxon>Eurotiomycetidae</taxon>
        <taxon>Eurotiales</taxon>
        <taxon>Aspergillaceae</taxon>
        <taxon>Aspergillus</taxon>
        <taxon>Aspergillus subgen. Circumdati</taxon>
    </lineage>
</organism>
<dbReference type="PANTHER" id="PTHR24305">
    <property type="entry name" value="CYTOCHROME P450"/>
    <property type="match status" value="1"/>
</dbReference>
<evidence type="ECO:0000256" key="9">
    <source>
        <dbReference type="RuleBase" id="RU000461"/>
    </source>
</evidence>
<name>A0A2I2F9A2_ASPCN</name>
<dbReference type="GeneID" id="36524636"/>
<gene>
    <name evidence="10" type="ORF">BDW47DRAFT_132088</name>
</gene>
<evidence type="ECO:0000256" key="2">
    <source>
        <dbReference type="ARBA" id="ARBA00010617"/>
    </source>
</evidence>
<dbReference type="InterPro" id="IPR017972">
    <property type="entry name" value="Cyt_P450_CS"/>
</dbReference>
<accession>A0A2I2F9A2</accession>
<evidence type="ECO:0000256" key="8">
    <source>
        <dbReference type="PIRSR" id="PIRSR602403-1"/>
    </source>
</evidence>
<dbReference type="GO" id="GO:0005506">
    <property type="term" value="F:iron ion binding"/>
    <property type="evidence" value="ECO:0007669"/>
    <property type="project" value="InterPro"/>
</dbReference>
<feature type="binding site" description="axial binding residue" evidence="8">
    <location>
        <position position="432"/>
    </location>
    <ligand>
        <name>heme</name>
        <dbReference type="ChEBI" id="CHEBI:30413"/>
    </ligand>
    <ligandPart>
        <name>Fe</name>
        <dbReference type="ChEBI" id="CHEBI:18248"/>
    </ligandPart>
</feature>
<evidence type="ECO:0000256" key="3">
    <source>
        <dbReference type="ARBA" id="ARBA00022617"/>
    </source>
</evidence>
<dbReference type="GO" id="GO:0004497">
    <property type="term" value="F:monooxygenase activity"/>
    <property type="evidence" value="ECO:0007669"/>
    <property type="project" value="UniProtKB-KW"/>
</dbReference>
<keyword evidence="7 9" id="KW-0503">Monooxygenase</keyword>
<keyword evidence="5 9" id="KW-0560">Oxidoreductase</keyword>
<dbReference type="InterPro" id="IPR036396">
    <property type="entry name" value="Cyt_P450_sf"/>
</dbReference>
<keyword evidence="11" id="KW-1185">Reference proteome</keyword>
<evidence type="ECO:0000256" key="7">
    <source>
        <dbReference type="ARBA" id="ARBA00023033"/>
    </source>
</evidence>
<dbReference type="PANTHER" id="PTHR24305:SF157">
    <property type="entry name" value="N-ACETYLTRYPTOPHAN 6-HYDROXYLASE IVOC-RELATED"/>
    <property type="match status" value="1"/>
</dbReference>
<dbReference type="CDD" id="cd11062">
    <property type="entry name" value="CYP58-like"/>
    <property type="match status" value="1"/>
</dbReference>
<dbReference type="GO" id="GO:0020037">
    <property type="term" value="F:heme binding"/>
    <property type="evidence" value="ECO:0007669"/>
    <property type="project" value="InterPro"/>
</dbReference>
<evidence type="ECO:0000313" key="11">
    <source>
        <dbReference type="Proteomes" id="UP000234585"/>
    </source>
</evidence>